<evidence type="ECO:0000256" key="2">
    <source>
        <dbReference type="ARBA" id="ARBA00023098"/>
    </source>
</evidence>
<evidence type="ECO:0000259" key="3">
    <source>
        <dbReference type="Pfam" id="PF00561"/>
    </source>
</evidence>
<dbReference type="OrthoDB" id="5758827at2"/>
<accession>A0A2H9U2G5</accession>
<dbReference type="InterPro" id="IPR000073">
    <property type="entry name" value="AB_hydrolase_1"/>
</dbReference>
<feature type="domain" description="AB hydrolase-1" evidence="3">
    <location>
        <begin position="32"/>
        <end position="155"/>
    </location>
</feature>
<dbReference type="GO" id="GO:0016042">
    <property type="term" value="P:lipid catabolic process"/>
    <property type="evidence" value="ECO:0007669"/>
    <property type="project" value="UniProtKB-KW"/>
</dbReference>
<dbReference type="AlphaFoldDB" id="A0A2H9U2G5"/>
<evidence type="ECO:0000256" key="1">
    <source>
        <dbReference type="ARBA" id="ARBA00022963"/>
    </source>
</evidence>
<evidence type="ECO:0000313" key="4">
    <source>
        <dbReference type="EMBL" id="PJG58247.1"/>
    </source>
</evidence>
<sequence length="301" mass="34223">MTVLQHSLFIPCGEHQLHMRYLQPERPVHREPVLLLHGALENGRIFYTESGKGLACFLAQHGFHVYVADLRGRGLSRPPIAMQPDHGQHELITEDLPTLQRWVAERHSRCQVHWIAHSWGGVIMASTLARFPVFAEQVASLTFFGSKRAISVHGVERWLKVDLVWNRLAPLLARRKGFLAARTLTIGADDEPVRYLQETIPWVNGGPWHDPLDGFAYDVAAAQLNWPPLWMICAKADKVLGHPMDVRRFALEMGAKMRYTQLGRDNGNRCDYDHINMLTAPQAPEDHFPQLLPWLASPHVT</sequence>
<keyword evidence="4" id="KW-0378">Hydrolase</keyword>
<name>A0A2H9U2G5_9GAMM</name>
<comment type="caution">
    <text evidence="4">The sequence shown here is derived from an EMBL/GenBank/DDBJ whole genome shotgun (WGS) entry which is preliminary data.</text>
</comment>
<keyword evidence="1" id="KW-0442">Lipid degradation</keyword>
<keyword evidence="5" id="KW-1185">Reference proteome</keyword>
<gene>
    <name evidence="4" type="ORF">CUC53_13580</name>
</gene>
<dbReference type="SUPFAM" id="SSF53474">
    <property type="entry name" value="alpha/beta-Hydrolases"/>
    <property type="match status" value="1"/>
</dbReference>
<organism evidence="4 5">
    <name type="scientific">Aeromonas cavernicola</name>
    <dbReference type="NCBI Taxonomy" id="1006623"/>
    <lineage>
        <taxon>Bacteria</taxon>
        <taxon>Pseudomonadati</taxon>
        <taxon>Pseudomonadota</taxon>
        <taxon>Gammaproteobacteria</taxon>
        <taxon>Aeromonadales</taxon>
        <taxon>Aeromonadaceae</taxon>
        <taxon>Aeromonas</taxon>
    </lineage>
</organism>
<dbReference type="Pfam" id="PF00561">
    <property type="entry name" value="Abhydrolase_1"/>
    <property type="match status" value="1"/>
</dbReference>
<protein>
    <submittedName>
        <fullName evidence="4">Alpha/beta hydrolase</fullName>
    </submittedName>
</protein>
<dbReference type="PANTHER" id="PTHR11005">
    <property type="entry name" value="LYSOSOMAL ACID LIPASE-RELATED"/>
    <property type="match status" value="1"/>
</dbReference>
<dbReference type="Proteomes" id="UP000235861">
    <property type="component" value="Unassembled WGS sequence"/>
</dbReference>
<dbReference type="GO" id="GO:0016787">
    <property type="term" value="F:hydrolase activity"/>
    <property type="evidence" value="ECO:0007669"/>
    <property type="project" value="UniProtKB-KW"/>
</dbReference>
<dbReference type="InterPro" id="IPR029058">
    <property type="entry name" value="AB_hydrolase_fold"/>
</dbReference>
<evidence type="ECO:0000313" key="5">
    <source>
        <dbReference type="Proteomes" id="UP000235861"/>
    </source>
</evidence>
<dbReference type="EMBL" id="PGGC01000124">
    <property type="protein sequence ID" value="PJG58247.1"/>
    <property type="molecule type" value="Genomic_DNA"/>
</dbReference>
<proteinExistence type="predicted"/>
<dbReference type="Gene3D" id="3.40.50.1820">
    <property type="entry name" value="alpha/beta hydrolase"/>
    <property type="match status" value="1"/>
</dbReference>
<dbReference type="RefSeq" id="WP_100294654.1">
    <property type="nucleotide sequence ID" value="NZ_PGGC01000124.1"/>
</dbReference>
<reference evidence="4 5" key="1">
    <citation type="submission" date="2017-11" db="EMBL/GenBank/DDBJ databases">
        <title>Draft genome sequence of environmental isolate Aeromonas cavernicola sp. nov. MDC 2508.</title>
        <authorList>
            <person name="Colston S.M."/>
            <person name="Navarro A."/>
            <person name="Martinez-Murcia A.J."/>
            <person name="Graf J."/>
        </authorList>
    </citation>
    <scope>NUCLEOTIDE SEQUENCE [LARGE SCALE GENOMIC DNA]</scope>
    <source>
        <strain evidence="4 5">MDC 2508</strain>
    </source>
</reference>
<keyword evidence="2" id="KW-0443">Lipid metabolism</keyword>